<name>A0A9W5TE57_BABOV</name>
<proteinExistence type="predicted"/>
<dbReference type="Proteomes" id="UP001057455">
    <property type="component" value="Unassembled WGS sequence"/>
</dbReference>
<comment type="caution">
    <text evidence="1">The sequence shown here is derived from an EMBL/GenBank/DDBJ whole genome shotgun (WGS) entry which is preliminary data.</text>
</comment>
<dbReference type="AlphaFoldDB" id="A0A9W5TE57"/>
<organism evidence="1 2">
    <name type="scientific">Babesia ovis</name>
    <dbReference type="NCBI Taxonomy" id="5869"/>
    <lineage>
        <taxon>Eukaryota</taxon>
        <taxon>Sar</taxon>
        <taxon>Alveolata</taxon>
        <taxon>Apicomplexa</taxon>
        <taxon>Aconoidasida</taxon>
        <taxon>Piroplasmida</taxon>
        <taxon>Babesiidae</taxon>
        <taxon>Babesia</taxon>
    </lineage>
</organism>
<keyword evidence="2" id="KW-1185">Reference proteome</keyword>
<dbReference type="EMBL" id="BLIY01000017">
    <property type="protein sequence ID" value="GFE54992.1"/>
    <property type="molecule type" value="Genomic_DNA"/>
</dbReference>
<sequence>MATRRCCCRAYRLIGQSDDTCTLLARRQLISRQYSFLSNIFERKSDPDVAPLDKTPVSVTLFDKESVLHSFQSNLDNLLSKPDGTINEYIYFVASAVYPPNDTQPNLKAHSSQSLVKLMDAIIYLSHFNRHDAQQRLLNVISKELCNRTFALDTKKDIDVLMHCAGCIASISSKAMDMLAAHINSEFRRNGDVAIKSGELINLLNALGHVPHPSTVDFIVHTCTVRVGDLLPSDLVKIPLLLRKYKIQNEVVIGSILEYVLQKPGKVLDPNELRKFFRNVASMDYLDNDGMLSQDALSLVKTIVKNRLDTYTTDDIYSLLDGIPPGNHLSQLSRDMFSILVHMLLEKIGILSVEGGSVANGNTKNALGTISNGQLMILVRSLIRLDPIGDLKHEANALREYISKTESKLQKEIPKSGAIYQMLWTELSSRIDTSITPAVWKQGGSASNTKGQPLTLSDINIVLGLYTHIVAMDVQQGVNMSSDLLRIVEKTLDSSIAPTASDLHGYIIHSVLALSPVRELLTKYIPKLLYATSGEFSISQLRSIMDLLMTVIKTDGPGVGRALDNVSIEGISKHVTTCLAKYKNDKLGNGKTVACILSQVYSCLTLCSINGDVLDNVRHLLLQLPTNSEGLFSKRCLRNIIQLDAKDDIKQKMESIATNWSHSSGNTNDDAICLHDIITFLLEQFKYVLRHGTSKDSIDTLNHITQCAITQLNEFEAFVETNLRATGDSASGMDPSIHNVWDSAEGLRALFSPPKENRDVYFSANSKISRYFPISDYKGIKMPGEVTTMHKIKKMLQQHQMDTSHLELQLHRLVKSGSDAADLEQIQHSIGQLSVGLNRCTLAVAMFEPLWSDSFLPRIHTQRLVTSALRRFHPDGFHVGTTM</sequence>
<evidence type="ECO:0000313" key="1">
    <source>
        <dbReference type="EMBL" id="GFE54992.1"/>
    </source>
</evidence>
<accession>A0A9W5TE57</accession>
<gene>
    <name evidence="1" type="ORF">BaOVIS_023960</name>
</gene>
<evidence type="ECO:0000313" key="2">
    <source>
        <dbReference type="Proteomes" id="UP001057455"/>
    </source>
</evidence>
<reference evidence="1" key="1">
    <citation type="submission" date="2019-12" db="EMBL/GenBank/DDBJ databases">
        <title>Genome sequence of Babesia ovis.</title>
        <authorList>
            <person name="Yamagishi J."/>
            <person name="Sevinc F."/>
            <person name="Xuan X."/>
        </authorList>
    </citation>
    <scope>NUCLEOTIDE SEQUENCE</scope>
    <source>
        <strain evidence="1">Selcuk</strain>
    </source>
</reference>
<dbReference type="OrthoDB" id="365352at2759"/>
<protein>
    <submittedName>
        <fullName evidence="1">Prephenate dehydratase, putative</fullName>
    </submittedName>
</protein>